<dbReference type="PANTHER" id="PTHR47708:SF2">
    <property type="entry name" value="SI:CH73-132F6.5"/>
    <property type="match status" value="1"/>
</dbReference>
<protein>
    <recommendedName>
        <fullName evidence="2">AtuA-like ferredoxin-fold domain-containing protein</fullName>
    </recommendedName>
</protein>
<reference evidence="4" key="1">
    <citation type="journal article" date="2019" name="Int. J. Syst. Evol. Microbiol.">
        <title>The Global Catalogue of Microorganisms (GCM) 10K type strain sequencing project: providing services to taxonomists for standard genome sequencing and annotation.</title>
        <authorList>
            <consortium name="The Broad Institute Genomics Platform"/>
            <consortium name="The Broad Institute Genome Sequencing Center for Infectious Disease"/>
            <person name="Wu L."/>
            <person name="Ma J."/>
        </authorList>
    </citation>
    <scope>NUCLEOTIDE SEQUENCE [LARGE SCALE GENOMIC DNA]</scope>
    <source>
        <strain evidence="4">JCM 17986</strain>
    </source>
</reference>
<accession>A0ABP9I7V5</accession>
<name>A0ABP9I7V5_9ACTN</name>
<dbReference type="RefSeq" id="WP_425585234.1">
    <property type="nucleotide sequence ID" value="NZ_BAABHS010000042.1"/>
</dbReference>
<feature type="region of interest" description="Disordered" evidence="1">
    <location>
        <begin position="102"/>
        <end position="122"/>
    </location>
</feature>
<comment type="caution">
    <text evidence="3">The sequence shown here is derived from an EMBL/GenBank/DDBJ whole genome shotgun (WGS) entry which is preliminary data.</text>
</comment>
<evidence type="ECO:0000259" key="2">
    <source>
        <dbReference type="Pfam" id="PF23544"/>
    </source>
</evidence>
<proteinExistence type="predicted"/>
<evidence type="ECO:0000313" key="4">
    <source>
        <dbReference type="Proteomes" id="UP001500466"/>
    </source>
</evidence>
<dbReference type="PANTHER" id="PTHR47708">
    <property type="match status" value="1"/>
</dbReference>
<sequence>MLLHHVAHARSGDKGATADVTVIARHPADFPMLRDQVTADRVRAHLTGVVGGVVRRYEVPSLGALKFVLEDALDGGVTRSLALDAHGKALAMCLLEMELPGESPTPHATATVQGPTVEGMTR</sequence>
<keyword evidence="4" id="KW-1185">Reference proteome</keyword>
<evidence type="ECO:0000256" key="1">
    <source>
        <dbReference type="SAM" id="MobiDB-lite"/>
    </source>
</evidence>
<feature type="domain" description="AtuA-like ferredoxin-fold" evidence="2">
    <location>
        <begin position="1"/>
        <end position="99"/>
    </location>
</feature>
<gene>
    <name evidence="3" type="ORF">GCM10023205_73530</name>
</gene>
<dbReference type="Proteomes" id="UP001500466">
    <property type="component" value="Unassembled WGS sequence"/>
</dbReference>
<dbReference type="EMBL" id="BAABHS010000042">
    <property type="protein sequence ID" value="GAA4991022.1"/>
    <property type="molecule type" value="Genomic_DNA"/>
</dbReference>
<evidence type="ECO:0000313" key="3">
    <source>
        <dbReference type="EMBL" id="GAA4991022.1"/>
    </source>
</evidence>
<dbReference type="InterPro" id="IPR056362">
    <property type="entry name" value="AtuA-like_ferredoxin_dom"/>
</dbReference>
<organism evidence="3 4">
    <name type="scientific">Yinghuangia aomiensis</name>
    <dbReference type="NCBI Taxonomy" id="676205"/>
    <lineage>
        <taxon>Bacteria</taxon>
        <taxon>Bacillati</taxon>
        <taxon>Actinomycetota</taxon>
        <taxon>Actinomycetes</taxon>
        <taxon>Kitasatosporales</taxon>
        <taxon>Streptomycetaceae</taxon>
        <taxon>Yinghuangia</taxon>
    </lineage>
</organism>
<dbReference type="Pfam" id="PF23544">
    <property type="entry name" value="AtuA_ferredoxin"/>
    <property type="match status" value="1"/>
</dbReference>